<protein>
    <submittedName>
        <fullName evidence="1">Uncharacterized protein</fullName>
    </submittedName>
</protein>
<gene>
    <name evidence="1" type="ORF">AC578_8342</name>
</gene>
<organism evidence="1 2">
    <name type="scientific">Pseudocercospora eumusae</name>
    <dbReference type="NCBI Taxonomy" id="321146"/>
    <lineage>
        <taxon>Eukaryota</taxon>
        <taxon>Fungi</taxon>
        <taxon>Dikarya</taxon>
        <taxon>Ascomycota</taxon>
        <taxon>Pezizomycotina</taxon>
        <taxon>Dothideomycetes</taxon>
        <taxon>Dothideomycetidae</taxon>
        <taxon>Mycosphaerellales</taxon>
        <taxon>Mycosphaerellaceae</taxon>
        <taxon>Pseudocercospora</taxon>
    </lineage>
</organism>
<reference evidence="1 2" key="1">
    <citation type="submission" date="2015-07" db="EMBL/GenBank/DDBJ databases">
        <title>Comparative genomics of the Sigatoka disease complex on banana suggests a link between parallel evolutionary changes in Pseudocercospora fijiensis and Pseudocercospora eumusae and increased virulence on the banana host.</title>
        <authorList>
            <person name="Chang T.-C."/>
            <person name="Salvucci A."/>
            <person name="Crous P.W."/>
            <person name="Stergiopoulos I."/>
        </authorList>
    </citation>
    <scope>NUCLEOTIDE SEQUENCE [LARGE SCALE GENOMIC DNA]</scope>
    <source>
        <strain evidence="1 2">CBS 114824</strain>
    </source>
</reference>
<keyword evidence="2" id="KW-1185">Reference proteome</keyword>
<comment type="caution">
    <text evidence="1">The sequence shown here is derived from an EMBL/GenBank/DDBJ whole genome shotgun (WGS) entry which is preliminary data.</text>
</comment>
<evidence type="ECO:0000313" key="2">
    <source>
        <dbReference type="Proteomes" id="UP000070133"/>
    </source>
</evidence>
<dbReference type="EMBL" id="LFZN01000014">
    <property type="protein sequence ID" value="KXT05161.1"/>
    <property type="molecule type" value="Genomic_DNA"/>
</dbReference>
<evidence type="ECO:0000313" key="1">
    <source>
        <dbReference type="EMBL" id="KXT05161.1"/>
    </source>
</evidence>
<dbReference type="Proteomes" id="UP000070133">
    <property type="component" value="Unassembled WGS sequence"/>
</dbReference>
<proteinExistence type="predicted"/>
<name>A0A139HRR6_9PEZI</name>
<sequence>MTSPAATVDNIRPYRCIELRESCRKDLQRRLRLRFQKLVAREVPLRNVLVLRDVVLLIPPKAEGGVVAVVEVPGIAIDELESSSS</sequence>
<accession>A0A139HRR6</accession>
<dbReference type="AlphaFoldDB" id="A0A139HRR6"/>